<proteinExistence type="predicted"/>
<reference evidence="1 2" key="1">
    <citation type="submission" date="2019-08" db="EMBL/GenBank/DDBJ databases">
        <title>Bacillus genomes from the desert of Cuatro Cienegas, Coahuila.</title>
        <authorList>
            <person name="Olmedo-Alvarez G."/>
        </authorList>
    </citation>
    <scope>NUCLEOTIDE SEQUENCE [LARGE SCALE GENOMIC DNA]</scope>
    <source>
        <strain evidence="1 2">CH34_1T</strain>
    </source>
</reference>
<evidence type="ECO:0000313" key="2">
    <source>
        <dbReference type="Proteomes" id="UP000322267"/>
    </source>
</evidence>
<gene>
    <name evidence="1" type="ORF">FZC78_19115</name>
</gene>
<dbReference type="Proteomes" id="UP000322267">
    <property type="component" value="Unassembled WGS sequence"/>
</dbReference>
<dbReference type="EMBL" id="VTEI01000014">
    <property type="protein sequence ID" value="TYS14268.1"/>
    <property type="molecule type" value="Genomic_DNA"/>
</dbReference>
<protein>
    <submittedName>
        <fullName evidence="1">Uncharacterized protein</fullName>
    </submittedName>
</protein>
<dbReference type="RefSeq" id="WP_148941682.1">
    <property type="nucleotide sequence ID" value="NZ_VTEI01000014.1"/>
</dbReference>
<accession>A0A5D4NL97</accession>
<organism evidence="1 2">
    <name type="scientific">Rossellomorea vietnamensis</name>
    <dbReference type="NCBI Taxonomy" id="218284"/>
    <lineage>
        <taxon>Bacteria</taxon>
        <taxon>Bacillati</taxon>
        <taxon>Bacillota</taxon>
        <taxon>Bacilli</taxon>
        <taxon>Bacillales</taxon>
        <taxon>Bacillaceae</taxon>
        <taxon>Rossellomorea</taxon>
    </lineage>
</organism>
<comment type="caution">
    <text evidence="1">The sequence shown here is derived from an EMBL/GenBank/DDBJ whole genome shotgun (WGS) entry which is preliminary data.</text>
</comment>
<name>A0A5D4NL97_9BACI</name>
<dbReference type="AlphaFoldDB" id="A0A5D4NL97"/>
<evidence type="ECO:0000313" key="1">
    <source>
        <dbReference type="EMBL" id="TYS14268.1"/>
    </source>
</evidence>
<sequence length="136" mass="14264">MKNTSLDDEQNFTINLRDGADGKKPILGVDNVGGLTGGFSKNIANGATEVYDLRGTNNPNGRGFILVSASIPDAGYLIGFSDGNAVHQISFGSAVTETKDTVGKLNIFMVSPGRLGIQNNYGSERIVSVTLLAASR</sequence>